<accession>A0ABR4JMM3</accession>
<dbReference type="GeneID" id="98152247"/>
<proteinExistence type="predicted"/>
<gene>
    <name evidence="1" type="ORF">BJX68DRAFT_173134</name>
</gene>
<comment type="caution">
    <text evidence="1">The sequence shown here is derived from an EMBL/GenBank/DDBJ whole genome shotgun (WGS) entry which is preliminary data.</text>
</comment>
<sequence length="223" mass="24588">MRADKSLTGSFSWVLSWPLGDGMFASCADGGGQSTSDEGNTANIASMSIPGWNSSHSLSSLGLYPSPCCRASAAAVDDLNRPWIWLFSLLKRVDGGSLEHGPGEAEVDARTSQSFVLLASAGHGRIPSLHEAQFGLFRSRLRLRFRLDCFSNCNSDISSSTTWPTRDVFQVLKRQSFDDGRFRIHRILERGLGAVFECLSGEERYFGEEEGAISRDRRQKKSE</sequence>
<keyword evidence="2" id="KW-1185">Reference proteome</keyword>
<organism evidence="1 2">
    <name type="scientific">Aspergillus pseudodeflectus</name>
    <dbReference type="NCBI Taxonomy" id="176178"/>
    <lineage>
        <taxon>Eukaryota</taxon>
        <taxon>Fungi</taxon>
        <taxon>Dikarya</taxon>
        <taxon>Ascomycota</taxon>
        <taxon>Pezizomycotina</taxon>
        <taxon>Eurotiomycetes</taxon>
        <taxon>Eurotiomycetidae</taxon>
        <taxon>Eurotiales</taxon>
        <taxon>Aspergillaceae</taxon>
        <taxon>Aspergillus</taxon>
        <taxon>Aspergillus subgen. Nidulantes</taxon>
    </lineage>
</organism>
<protein>
    <submittedName>
        <fullName evidence="1">Uncharacterized protein</fullName>
    </submittedName>
</protein>
<evidence type="ECO:0000313" key="1">
    <source>
        <dbReference type="EMBL" id="KAL2841299.1"/>
    </source>
</evidence>
<dbReference type="Proteomes" id="UP001610444">
    <property type="component" value="Unassembled WGS sequence"/>
</dbReference>
<name>A0ABR4JMM3_9EURO</name>
<dbReference type="RefSeq" id="XP_070894485.1">
    <property type="nucleotide sequence ID" value="XM_071037083.1"/>
</dbReference>
<reference evidence="1 2" key="1">
    <citation type="submission" date="2024-07" db="EMBL/GenBank/DDBJ databases">
        <title>Section-level genome sequencing and comparative genomics of Aspergillus sections Usti and Cavernicolus.</title>
        <authorList>
            <consortium name="Lawrence Berkeley National Laboratory"/>
            <person name="Nybo J.L."/>
            <person name="Vesth T.C."/>
            <person name="Theobald S."/>
            <person name="Frisvad J.C."/>
            <person name="Larsen T.O."/>
            <person name="Kjaerboelling I."/>
            <person name="Rothschild-Mancinelli K."/>
            <person name="Lyhne E.K."/>
            <person name="Kogle M.E."/>
            <person name="Barry K."/>
            <person name="Clum A."/>
            <person name="Na H."/>
            <person name="Ledsgaard L."/>
            <person name="Lin J."/>
            <person name="Lipzen A."/>
            <person name="Kuo A."/>
            <person name="Riley R."/>
            <person name="Mondo S."/>
            <person name="LaButti K."/>
            <person name="Haridas S."/>
            <person name="Pangalinan J."/>
            <person name="Salamov A.A."/>
            <person name="Simmons B.A."/>
            <person name="Magnuson J.K."/>
            <person name="Chen J."/>
            <person name="Drula E."/>
            <person name="Henrissat B."/>
            <person name="Wiebenga A."/>
            <person name="Lubbers R.J."/>
            <person name="Gomes A.C."/>
            <person name="Macurrencykelacurrency M.R."/>
            <person name="Stajich J."/>
            <person name="Grigoriev I.V."/>
            <person name="Mortensen U.H."/>
            <person name="De vries R.P."/>
            <person name="Baker S.E."/>
            <person name="Andersen M.R."/>
        </authorList>
    </citation>
    <scope>NUCLEOTIDE SEQUENCE [LARGE SCALE GENOMIC DNA]</scope>
    <source>
        <strain evidence="1 2">CBS 756.74</strain>
    </source>
</reference>
<dbReference type="EMBL" id="JBFXLR010000058">
    <property type="protein sequence ID" value="KAL2841299.1"/>
    <property type="molecule type" value="Genomic_DNA"/>
</dbReference>
<evidence type="ECO:0000313" key="2">
    <source>
        <dbReference type="Proteomes" id="UP001610444"/>
    </source>
</evidence>